<protein>
    <submittedName>
        <fullName evidence="8">DUF350 domain-containing protein</fullName>
    </submittedName>
</protein>
<dbReference type="PANTHER" id="PTHR40043:SF1">
    <property type="entry name" value="UPF0719 INNER MEMBRANE PROTEIN YJFL"/>
    <property type="match status" value="1"/>
</dbReference>
<evidence type="ECO:0000256" key="7">
    <source>
        <dbReference type="SAM" id="Phobius"/>
    </source>
</evidence>
<comment type="caution">
    <text evidence="8">The sequence shown here is derived from an EMBL/GenBank/DDBJ whole genome shotgun (WGS) entry which is preliminary data.</text>
</comment>
<name>A0A8J3CKA2_9BURK</name>
<dbReference type="AlphaFoldDB" id="A0A8J3CKA2"/>
<keyword evidence="6 7" id="KW-0472">Membrane</keyword>
<feature type="transmembrane region" description="Helical" evidence="7">
    <location>
        <begin position="75"/>
        <end position="99"/>
    </location>
</feature>
<feature type="transmembrane region" description="Helical" evidence="7">
    <location>
        <begin position="45"/>
        <end position="69"/>
    </location>
</feature>
<organism evidence="8 9">
    <name type="scientific">Formosimonas limnophila</name>
    <dbReference type="NCBI Taxonomy" id="1384487"/>
    <lineage>
        <taxon>Bacteria</taxon>
        <taxon>Pseudomonadati</taxon>
        <taxon>Pseudomonadota</taxon>
        <taxon>Betaproteobacteria</taxon>
        <taxon>Burkholderiales</taxon>
        <taxon>Burkholderiaceae</taxon>
        <taxon>Formosimonas</taxon>
    </lineage>
</organism>
<evidence type="ECO:0000313" key="8">
    <source>
        <dbReference type="EMBL" id="GHA68472.1"/>
    </source>
</evidence>
<dbReference type="InterPro" id="IPR007140">
    <property type="entry name" value="DUF350"/>
</dbReference>
<dbReference type="EMBL" id="BMZG01000003">
    <property type="protein sequence ID" value="GHA68472.1"/>
    <property type="molecule type" value="Genomic_DNA"/>
</dbReference>
<evidence type="ECO:0000256" key="4">
    <source>
        <dbReference type="ARBA" id="ARBA00022692"/>
    </source>
</evidence>
<keyword evidence="9" id="KW-1185">Reference proteome</keyword>
<reference evidence="8" key="2">
    <citation type="submission" date="2020-09" db="EMBL/GenBank/DDBJ databases">
        <authorList>
            <person name="Sun Q."/>
            <person name="Kim S."/>
        </authorList>
    </citation>
    <scope>NUCLEOTIDE SEQUENCE</scope>
    <source>
        <strain evidence="8">KCTC 32501</strain>
    </source>
</reference>
<feature type="transmembrane region" description="Helical" evidence="7">
    <location>
        <begin position="111"/>
        <end position="130"/>
    </location>
</feature>
<dbReference type="PANTHER" id="PTHR40043">
    <property type="entry name" value="UPF0719 INNER MEMBRANE PROTEIN YJFL"/>
    <property type="match status" value="1"/>
</dbReference>
<keyword evidence="4 7" id="KW-0812">Transmembrane</keyword>
<dbReference type="Pfam" id="PF03994">
    <property type="entry name" value="DUF350"/>
    <property type="match status" value="1"/>
</dbReference>
<accession>A0A8J3CKA2</accession>
<evidence type="ECO:0000256" key="5">
    <source>
        <dbReference type="ARBA" id="ARBA00022989"/>
    </source>
</evidence>
<dbReference type="RefSeq" id="WP_229809696.1">
    <property type="nucleotide sequence ID" value="NZ_BMZG01000003.1"/>
</dbReference>
<reference evidence="8" key="1">
    <citation type="journal article" date="2014" name="Int. J. Syst. Evol. Microbiol.">
        <title>Complete genome sequence of Corynebacterium casei LMG S-19264T (=DSM 44701T), isolated from a smear-ripened cheese.</title>
        <authorList>
            <consortium name="US DOE Joint Genome Institute (JGI-PGF)"/>
            <person name="Walter F."/>
            <person name="Albersmeier A."/>
            <person name="Kalinowski J."/>
            <person name="Ruckert C."/>
        </authorList>
    </citation>
    <scope>NUCLEOTIDE SEQUENCE</scope>
    <source>
        <strain evidence="8">KCTC 32501</strain>
    </source>
</reference>
<keyword evidence="5 7" id="KW-1133">Transmembrane helix</keyword>
<sequence length="133" mass="14160">MFQELLPALTAYFAYLVIGLLLLALFILTYLKVTVVDEISLIRQGYLAPMLSFGGALIGFALTLCSSAMHTNTLVLFLTWGLLAGLVQILVYYVVSHCVKGLADALNDNNIAMGALLGFVSVSVGILNAGCLS</sequence>
<evidence type="ECO:0000256" key="1">
    <source>
        <dbReference type="ARBA" id="ARBA00004651"/>
    </source>
</evidence>
<feature type="transmembrane region" description="Helical" evidence="7">
    <location>
        <begin position="12"/>
        <end position="33"/>
    </location>
</feature>
<keyword evidence="3" id="KW-1003">Cell membrane</keyword>
<evidence type="ECO:0000313" key="9">
    <source>
        <dbReference type="Proteomes" id="UP000614287"/>
    </source>
</evidence>
<gene>
    <name evidence="8" type="ORF">GCM10009007_06510</name>
</gene>
<dbReference type="Proteomes" id="UP000614287">
    <property type="component" value="Unassembled WGS sequence"/>
</dbReference>
<evidence type="ECO:0000256" key="6">
    <source>
        <dbReference type="ARBA" id="ARBA00023136"/>
    </source>
</evidence>
<dbReference type="GO" id="GO:0005886">
    <property type="term" value="C:plasma membrane"/>
    <property type="evidence" value="ECO:0007669"/>
    <property type="project" value="UniProtKB-SubCell"/>
</dbReference>
<comment type="similarity">
    <text evidence="2">Belongs to the UPF0719 family.</text>
</comment>
<comment type="subcellular location">
    <subcellularLocation>
        <location evidence="1">Cell membrane</location>
        <topology evidence="1">Multi-pass membrane protein</topology>
    </subcellularLocation>
</comment>
<evidence type="ECO:0000256" key="3">
    <source>
        <dbReference type="ARBA" id="ARBA00022475"/>
    </source>
</evidence>
<proteinExistence type="inferred from homology"/>
<evidence type="ECO:0000256" key="2">
    <source>
        <dbReference type="ARBA" id="ARBA00005779"/>
    </source>
</evidence>